<dbReference type="GO" id="GO:0005524">
    <property type="term" value="F:ATP binding"/>
    <property type="evidence" value="ECO:0007669"/>
    <property type="project" value="InterPro"/>
</dbReference>
<accession>E9DDJ6</accession>
<reference evidence="3" key="1">
    <citation type="journal article" date="2010" name="Genome Res.">
        <title>Population genomic sequencing of Coccidioides fungi reveals recent hybridization and transposon control.</title>
        <authorList>
            <person name="Neafsey D.E."/>
            <person name="Barker B.M."/>
            <person name="Sharpton T.J."/>
            <person name="Stajich J.E."/>
            <person name="Park D.J."/>
            <person name="Whiston E."/>
            <person name="Hung C.-Y."/>
            <person name="McMahan C."/>
            <person name="White J."/>
            <person name="Sykes S."/>
            <person name="Heiman D."/>
            <person name="Young S."/>
            <person name="Zeng Q."/>
            <person name="Abouelleil A."/>
            <person name="Aftuck L."/>
            <person name="Bessette D."/>
            <person name="Brown A."/>
            <person name="FitzGerald M."/>
            <person name="Lui A."/>
            <person name="Macdonald J.P."/>
            <person name="Priest M."/>
            <person name="Orbach M.J."/>
            <person name="Galgiani J.N."/>
            <person name="Kirkland T.N."/>
            <person name="Cole G.T."/>
            <person name="Birren B.W."/>
            <person name="Henn M.R."/>
            <person name="Taylor J.W."/>
            <person name="Rounsley S.D."/>
        </authorList>
    </citation>
    <scope>NUCLEOTIDE SEQUENCE [LARGE SCALE GENOMIC DNA]</scope>
    <source>
        <strain evidence="3">RMSCC 757 / Silveira</strain>
    </source>
</reference>
<gene>
    <name evidence="2" type="ORF">CPSG_08158</name>
</gene>
<dbReference type="VEuPathDB" id="FungiDB:D8B26_002210"/>
<name>E9DDJ6_COCPS</name>
<dbReference type="InterPro" id="IPR027417">
    <property type="entry name" value="P-loop_NTPase"/>
</dbReference>
<dbReference type="Gene3D" id="3.40.50.300">
    <property type="entry name" value="P-loop containing nucleotide triphosphate hydrolases"/>
    <property type="match status" value="1"/>
</dbReference>
<dbReference type="HOGENOM" id="CLU_663936_0_0_1"/>
<keyword evidence="3" id="KW-1185">Reference proteome</keyword>
<dbReference type="InterPro" id="IPR003959">
    <property type="entry name" value="ATPase_AAA_core"/>
</dbReference>
<dbReference type="InterPro" id="IPR050747">
    <property type="entry name" value="Mitochondrial_chaperone_BCS1"/>
</dbReference>
<dbReference type="Proteomes" id="UP000002497">
    <property type="component" value="Unassembled WGS sequence"/>
</dbReference>
<feature type="domain" description="ATPase AAA-type core" evidence="1">
    <location>
        <begin position="194"/>
        <end position="320"/>
    </location>
</feature>
<evidence type="ECO:0000313" key="2">
    <source>
        <dbReference type="EMBL" id="EFW15721.1"/>
    </source>
</evidence>
<dbReference type="GO" id="GO:0016887">
    <property type="term" value="F:ATP hydrolysis activity"/>
    <property type="evidence" value="ECO:0007669"/>
    <property type="project" value="InterPro"/>
</dbReference>
<proteinExistence type="predicted"/>
<protein>
    <submittedName>
        <fullName evidence="2">BCS1-like ATPase</fullName>
    </submittedName>
</protein>
<dbReference type="PANTHER" id="PTHR23070">
    <property type="entry name" value="BCS1 AAA-TYPE ATPASE"/>
    <property type="match status" value="1"/>
</dbReference>
<dbReference type="eggNOG" id="KOG0743">
    <property type="taxonomic scope" value="Eukaryota"/>
</dbReference>
<dbReference type="STRING" id="443226.E9DDJ6"/>
<dbReference type="EMBL" id="GL636500">
    <property type="protein sequence ID" value="EFW15721.1"/>
    <property type="molecule type" value="Genomic_DNA"/>
</dbReference>
<sequence length="414" mass="47255">MARPSNALSLILPQTLQMAVLDALPPRYSILLRMIFPVFQKKPRLYILLTLLFAVHTSIACWRHIRNLYFVTLEVRYNNKLYNAILDYAVKNSTGVSHNDKNNSDIDSGDEKEDFDTYWKHWIHLKFKKCGSQDTPWFLDLRTIILTAWKIEHLKEFVHDANQHYIECHIHCVAVYLDHVLADIKTYLKGRSCPPGTGKSSLAFVIASELQLDIYTLSLNSSGLDEEQLVALFHAIPKHCIVLLEDVNCSGISREHSDSAANAEMKDKTSGGLTLSSLLNALDGPATPEGYILIVTINYREKLDKALIRPGWVDMEVPFSYADKDMIRDLFSCLCMIPPIRYRPRSATTEFQTLPWNLRVKFLGASSPLRRFKATFCDTWGVLRMLLRVPKNGHETSSARNKLDRALEILDVLM</sequence>
<evidence type="ECO:0000313" key="3">
    <source>
        <dbReference type="Proteomes" id="UP000002497"/>
    </source>
</evidence>
<reference evidence="3" key="2">
    <citation type="submission" date="2010-03" db="EMBL/GenBank/DDBJ databases">
        <title>The genome sequence of Coccidioides posadasii strain Silveira.</title>
        <authorList>
            <consortium name="The Broad Institute Genome Sequencing Center for Infectious Disease"/>
            <person name="Neafsey D."/>
            <person name="Orbach M."/>
            <person name="Henn M.R."/>
            <person name="Cole G.T."/>
            <person name="Galgiani J."/>
            <person name="Gardner M.J."/>
            <person name="Kirkland T.N."/>
            <person name="Taylor J.W."/>
            <person name="Young S.K."/>
            <person name="Zeng Q."/>
            <person name="Koehrsen M."/>
            <person name="Alvarado L."/>
            <person name="Berlin A."/>
            <person name="Borenstein D."/>
            <person name="Chapman S.B."/>
            <person name="Chen Z."/>
            <person name="Engels R."/>
            <person name="Freedman E."/>
            <person name="Gellesch M."/>
            <person name="Goldberg J."/>
            <person name="Griggs A."/>
            <person name="Gujja S."/>
            <person name="Heilman E."/>
            <person name="Heiman D."/>
            <person name="Howarth C."/>
            <person name="Jen D."/>
            <person name="Larson L."/>
            <person name="Mehta T."/>
            <person name="Neiman D."/>
            <person name="Park D."/>
            <person name="Pearson M."/>
            <person name="Richards J."/>
            <person name="Roberts A."/>
            <person name="Saif S."/>
            <person name="Shea T."/>
            <person name="Shenoy N."/>
            <person name="Sisk P."/>
            <person name="Stolte C."/>
            <person name="Sykes S."/>
            <person name="Walk T."/>
            <person name="White J."/>
            <person name="Yandava C."/>
            <person name="Haas B."/>
            <person name="Nusbaum C."/>
            <person name="Birren B."/>
        </authorList>
    </citation>
    <scope>NUCLEOTIDE SEQUENCE [LARGE SCALE GENOMIC DNA]</scope>
    <source>
        <strain evidence="3">RMSCC 757 / Silveira</strain>
    </source>
</reference>
<dbReference type="VEuPathDB" id="FungiDB:CPSG_08158"/>
<dbReference type="SUPFAM" id="SSF52540">
    <property type="entry name" value="P-loop containing nucleoside triphosphate hydrolases"/>
    <property type="match status" value="1"/>
</dbReference>
<dbReference type="Pfam" id="PF00004">
    <property type="entry name" value="AAA"/>
    <property type="match status" value="1"/>
</dbReference>
<dbReference type="AlphaFoldDB" id="E9DDJ6"/>
<evidence type="ECO:0000259" key="1">
    <source>
        <dbReference type="Pfam" id="PF00004"/>
    </source>
</evidence>
<organism evidence="3">
    <name type="scientific">Coccidioides posadasii (strain RMSCC 757 / Silveira)</name>
    <name type="common">Valley fever fungus</name>
    <dbReference type="NCBI Taxonomy" id="443226"/>
    <lineage>
        <taxon>Eukaryota</taxon>
        <taxon>Fungi</taxon>
        <taxon>Dikarya</taxon>
        <taxon>Ascomycota</taxon>
        <taxon>Pezizomycotina</taxon>
        <taxon>Eurotiomycetes</taxon>
        <taxon>Eurotiomycetidae</taxon>
        <taxon>Onygenales</taxon>
        <taxon>Onygenaceae</taxon>
        <taxon>Coccidioides</taxon>
    </lineage>
</organism>